<organism evidence="8 9">
    <name type="scientific">Camellia sinensis var. sinensis</name>
    <name type="common">China tea</name>
    <dbReference type="NCBI Taxonomy" id="542762"/>
    <lineage>
        <taxon>Eukaryota</taxon>
        <taxon>Viridiplantae</taxon>
        <taxon>Streptophyta</taxon>
        <taxon>Embryophyta</taxon>
        <taxon>Tracheophyta</taxon>
        <taxon>Spermatophyta</taxon>
        <taxon>Magnoliopsida</taxon>
        <taxon>eudicotyledons</taxon>
        <taxon>Gunneridae</taxon>
        <taxon>Pentapetalae</taxon>
        <taxon>asterids</taxon>
        <taxon>Ericales</taxon>
        <taxon>Theaceae</taxon>
        <taxon>Camellia</taxon>
    </lineage>
</organism>
<dbReference type="InterPro" id="IPR036259">
    <property type="entry name" value="MFS_trans_sf"/>
</dbReference>
<dbReference type="Proteomes" id="UP000306102">
    <property type="component" value="Unassembled WGS sequence"/>
</dbReference>
<evidence type="ECO:0000256" key="2">
    <source>
        <dbReference type="ARBA" id="ARBA00022692"/>
    </source>
</evidence>
<dbReference type="STRING" id="542762.A0A4S4DBS6"/>
<evidence type="ECO:0000259" key="7">
    <source>
        <dbReference type="Pfam" id="PF06813"/>
    </source>
</evidence>
<evidence type="ECO:0000256" key="4">
    <source>
        <dbReference type="ARBA" id="ARBA00023136"/>
    </source>
</evidence>
<protein>
    <recommendedName>
        <fullName evidence="7">Nodulin-like domain-containing protein</fullName>
    </recommendedName>
</protein>
<comment type="subcellular location">
    <subcellularLocation>
        <location evidence="1">Membrane</location>
        <topology evidence="1">Multi-pass membrane protein</topology>
    </subcellularLocation>
</comment>
<feature type="transmembrane region" description="Helical" evidence="6">
    <location>
        <begin position="76"/>
        <end position="95"/>
    </location>
</feature>
<dbReference type="PANTHER" id="PTHR21576">
    <property type="entry name" value="UNCHARACTERIZED NODULIN-LIKE PROTEIN"/>
    <property type="match status" value="1"/>
</dbReference>
<evidence type="ECO:0000256" key="3">
    <source>
        <dbReference type="ARBA" id="ARBA00022989"/>
    </source>
</evidence>
<dbReference type="GO" id="GO:0016020">
    <property type="term" value="C:membrane"/>
    <property type="evidence" value="ECO:0007669"/>
    <property type="project" value="UniProtKB-SubCell"/>
</dbReference>
<feature type="domain" description="Nodulin-like" evidence="7">
    <location>
        <begin position="11"/>
        <end position="199"/>
    </location>
</feature>
<keyword evidence="9" id="KW-1185">Reference proteome</keyword>
<dbReference type="EMBL" id="SDRB02011920">
    <property type="protein sequence ID" value="THF99573.1"/>
    <property type="molecule type" value="Genomic_DNA"/>
</dbReference>
<comment type="similarity">
    <text evidence="5">Belongs to the major facilitator superfamily. Phosphate:H(+) symporter (TC 2.A.1.9) family.</text>
</comment>
<dbReference type="PANTHER" id="PTHR21576:SF154">
    <property type="entry name" value="OS04G0502800 PROTEIN"/>
    <property type="match status" value="1"/>
</dbReference>
<keyword evidence="2 6" id="KW-0812">Transmembrane</keyword>
<name>A0A4S4DBS6_CAMSN</name>
<reference evidence="8 9" key="1">
    <citation type="journal article" date="2018" name="Proc. Natl. Acad. Sci. U.S.A.">
        <title>Draft genome sequence of Camellia sinensis var. sinensis provides insights into the evolution of the tea genome and tea quality.</title>
        <authorList>
            <person name="Wei C."/>
            <person name="Yang H."/>
            <person name="Wang S."/>
            <person name="Zhao J."/>
            <person name="Liu C."/>
            <person name="Gao L."/>
            <person name="Xia E."/>
            <person name="Lu Y."/>
            <person name="Tai Y."/>
            <person name="She G."/>
            <person name="Sun J."/>
            <person name="Cao H."/>
            <person name="Tong W."/>
            <person name="Gao Q."/>
            <person name="Li Y."/>
            <person name="Deng W."/>
            <person name="Jiang X."/>
            <person name="Wang W."/>
            <person name="Chen Q."/>
            <person name="Zhang S."/>
            <person name="Li H."/>
            <person name="Wu J."/>
            <person name="Wang P."/>
            <person name="Li P."/>
            <person name="Shi C."/>
            <person name="Zheng F."/>
            <person name="Jian J."/>
            <person name="Huang B."/>
            <person name="Shan D."/>
            <person name="Shi M."/>
            <person name="Fang C."/>
            <person name="Yue Y."/>
            <person name="Li F."/>
            <person name="Li D."/>
            <person name="Wei S."/>
            <person name="Han B."/>
            <person name="Jiang C."/>
            <person name="Yin Y."/>
            <person name="Xia T."/>
            <person name="Zhang Z."/>
            <person name="Bennetzen J.L."/>
            <person name="Zhao S."/>
            <person name="Wan X."/>
        </authorList>
    </citation>
    <scope>NUCLEOTIDE SEQUENCE [LARGE SCALE GENOMIC DNA]</scope>
    <source>
        <strain evidence="9">cv. Shuchazao</strain>
        <tissue evidence="8">Leaf</tissue>
    </source>
</reference>
<feature type="transmembrane region" description="Helical" evidence="6">
    <location>
        <begin position="202"/>
        <end position="222"/>
    </location>
</feature>
<evidence type="ECO:0000256" key="5">
    <source>
        <dbReference type="ARBA" id="ARBA00044504"/>
    </source>
</evidence>
<evidence type="ECO:0000313" key="8">
    <source>
        <dbReference type="EMBL" id="THF99573.1"/>
    </source>
</evidence>
<evidence type="ECO:0000256" key="1">
    <source>
        <dbReference type="ARBA" id="ARBA00004141"/>
    </source>
</evidence>
<sequence length="227" mass="24489">MVHLKGGSRPPWVGLGAAVWLQIASGNAYNFPLYSHSLKSVLGFSQQQLTMLGVANDIGENVGILPGIACNKFSPCIVLLIGAFASFLGYGALWLAVSQTVQSLPYWLLWLALCVATNSDAWLGTDVLVTNMRNFPVSRGTVAGILKGYARLSAAVYTEIFGIFLHNSSAKLLLFLTLGIPTLCIVMTYAVKPCTPLPGKTLLSVAIFFSSKWPVFCSAYIFSLPQY</sequence>
<feature type="transmembrane region" description="Helical" evidence="6">
    <location>
        <begin position="149"/>
        <end position="166"/>
    </location>
</feature>
<proteinExistence type="inferred from homology"/>
<gene>
    <name evidence="8" type="ORF">TEA_001585</name>
</gene>
<feature type="transmembrane region" description="Helical" evidence="6">
    <location>
        <begin position="107"/>
        <end position="129"/>
    </location>
</feature>
<dbReference type="SUPFAM" id="SSF103473">
    <property type="entry name" value="MFS general substrate transporter"/>
    <property type="match status" value="1"/>
</dbReference>
<dbReference type="InterPro" id="IPR010658">
    <property type="entry name" value="Nodulin-like"/>
</dbReference>
<feature type="transmembrane region" description="Helical" evidence="6">
    <location>
        <begin position="172"/>
        <end position="190"/>
    </location>
</feature>
<dbReference type="Pfam" id="PF06813">
    <property type="entry name" value="Nodulin-like"/>
    <property type="match status" value="1"/>
</dbReference>
<keyword evidence="3 6" id="KW-1133">Transmembrane helix</keyword>
<evidence type="ECO:0000313" key="9">
    <source>
        <dbReference type="Proteomes" id="UP000306102"/>
    </source>
</evidence>
<dbReference type="AlphaFoldDB" id="A0A4S4DBS6"/>
<keyword evidence="4 6" id="KW-0472">Membrane</keyword>
<evidence type="ECO:0000256" key="6">
    <source>
        <dbReference type="SAM" id="Phobius"/>
    </source>
</evidence>
<accession>A0A4S4DBS6</accession>
<comment type="caution">
    <text evidence="8">The sequence shown here is derived from an EMBL/GenBank/DDBJ whole genome shotgun (WGS) entry which is preliminary data.</text>
</comment>